<evidence type="ECO:0000313" key="1">
    <source>
        <dbReference type="EMBL" id="QQV78812.1"/>
    </source>
</evidence>
<evidence type="ECO:0000313" key="2">
    <source>
        <dbReference type="Proteomes" id="UP000595894"/>
    </source>
</evidence>
<protein>
    <submittedName>
        <fullName evidence="1">Uncharacterized protein</fullName>
    </submittedName>
</protein>
<dbReference type="Proteomes" id="UP000595894">
    <property type="component" value="Chromosome"/>
</dbReference>
<gene>
    <name evidence="1" type="ORF">H5J25_03350</name>
</gene>
<proteinExistence type="predicted"/>
<organism evidence="1 2">
    <name type="scientific">Sphingomonas aliaeris</name>
    <dbReference type="NCBI Taxonomy" id="2759526"/>
    <lineage>
        <taxon>Bacteria</taxon>
        <taxon>Pseudomonadati</taxon>
        <taxon>Pseudomonadota</taxon>
        <taxon>Alphaproteobacteria</taxon>
        <taxon>Sphingomonadales</taxon>
        <taxon>Sphingomonadaceae</taxon>
        <taxon>Sphingomonas</taxon>
    </lineage>
</organism>
<dbReference type="KEGG" id="sari:H5J25_03350"/>
<sequence length="75" mass="8045">MDLSFSRFALNAQPTVLPADLAVMVVGITARQASSPTARFQGNLMALPVAGNLFAPTHGSFNPEMAASITRWKQR</sequence>
<name>A0A974NXP4_9SPHN</name>
<dbReference type="EMBL" id="CP061035">
    <property type="protein sequence ID" value="QQV78812.1"/>
    <property type="molecule type" value="Genomic_DNA"/>
</dbReference>
<dbReference type="AlphaFoldDB" id="A0A974NXP4"/>
<keyword evidence="2" id="KW-1185">Reference proteome</keyword>
<reference evidence="2" key="1">
    <citation type="submission" date="2020-09" db="EMBL/GenBank/DDBJ databases">
        <title>Sphingomonas sp., a new species isolated from pork steak.</title>
        <authorList>
            <person name="Heidler von Heilborn D."/>
        </authorList>
    </citation>
    <scope>NUCLEOTIDE SEQUENCE [LARGE SCALE GENOMIC DNA]</scope>
</reference>
<accession>A0A974NXP4</accession>